<evidence type="ECO:0000256" key="4">
    <source>
        <dbReference type="ARBA" id="ARBA00022859"/>
    </source>
</evidence>
<evidence type="ECO:0000256" key="3">
    <source>
        <dbReference type="ARBA" id="ARBA00022729"/>
    </source>
</evidence>
<feature type="domain" description="Ig-like" evidence="9">
    <location>
        <begin position="148"/>
        <end position="259"/>
    </location>
</feature>
<keyword evidence="4" id="KW-0391">Immunity</keyword>
<reference evidence="10" key="1">
    <citation type="submission" date="2025-08" db="UniProtKB">
        <authorList>
            <consortium name="Ensembl"/>
        </authorList>
    </citation>
    <scope>IDENTIFICATION</scope>
</reference>
<evidence type="ECO:0000256" key="8">
    <source>
        <dbReference type="SAM" id="Phobius"/>
    </source>
</evidence>
<dbReference type="InterPro" id="IPR007110">
    <property type="entry name" value="Ig-like_dom"/>
</dbReference>
<dbReference type="GeneTree" id="ENSGT00950000182968"/>
<dbReference type="InterPro" id="IPR052051">
    <property type="entry name" value="TCR_complex_component"/>
</dbReference>
<dbReference type="InterPro" id="IPR003599">
    <property type="entry name" value="Ig_sub"/>
</dbReference>
<dbReference type="PANTHER" id="PTHR19433">
    <property type="entry name" value="T-CELL RECEPTOR ALPHA CHAIN V REGION-RELATED"/>
    <property type="match status" value="1"/>
</dbReference>
<dbReference type="Gene3D" id="2.60.40.10">
    <property type="entry name" value="Immunoglobulins"/>
    <property type="match status" value="2"/>
</dbReference>
<keyword evidence="8" id="KW-1133">Transmembrane helix</keyword>
<dbReference type="Ensembl" id="ENSLBET00000000631.1">
    <property type="protein sequence ID" value="ENSLBEP00000000589.1"/>
    <property type="gene ID" value="ENSLBEG00000000444.1"/>
</dbReference>
<evidence type="ECO:0000256" key="1">
    <source>
        <dbReference type="ARBA" id="ARBA00004236"/>
    </source>
</evidence>
<proteinExistence type="predicted"/>
<keyword evidence="6" id="KW-1015">Disulfide bond</keyword>
<organism evidence="10 11">
    <name type="scientific">Labrus bergylta</name>
    <name type="common">ballan wrasse</name>
    <dbReference type="NCBI Taxonomy" id="56723"/>
    <lineage>
        <taxon>Eukaryota</taxon>
        <taxon>Metazoa</taxon>
        <taxon>Chordata</taxon>
        <taxon>Craniata</taxon>
        <taxon>Vertebrata</taxon>
        <taxon>Euteleostomi</taxon>
        <taxon>Actinopterygii</taxon>
        <taxon>Neopterygii</taxon>
        <taxon>Teleostei</taxon>
        <taxon>Neoteleostei</taxon>
        <taxon>Acanthomorphata</taxon>
        <taxon>Eupercaria</taxon>
        <taxon>Labriformes</taxon>
        <taxon>Labridae</taxon>
        <taxon>Labrus</taxon>
    </lineage>
</organism>
<protein>
    <submittedName>
        <fullName evidence="10">Uncharacterized LOC109992833</fullName>
    </submittedName>
</protein>
<keyword evidence="8" id="KW-0812">Transmembrane</keyword>
<evidence type="ECO:0000259" key="9">
    <source>
        <dbReference type="PROSITE" id="PS50835"/>
    </source>
</evidence>
<keyword evidence="11" id="KW-1185">Reference proteome</keyword>
<dbReference type="InParanoid" id="A0A3Q3KU92"/>
<evidence type="ECO:0000256" key="5">
    <source>
        <dbReference type="ARBA" id="ARBA00023136"/>
    </source>
</evidence>
<dbReference type="GO" id="GO:0005886">
    <property type="term" value="C:plasma membrane"/>
    <property type="evidence" value="ECO:0007669"/>
    <property type="project" value="UniProtKB-SubCell"/>
</dbReference>
<evidence type="ECO:0000256" key="2">
    <source>
        <dbReference type="ARBA" id="ARBA00022475"/>
    </source>
</evidence>
<dbReference type="PANTHER" id="PTHR19433:SF127">
    <property type="entry name" value="NITR9"/>
    <property type="match status" value="1"/>
</dbReference>
<evidence type="ECO:0000313" key="10">
    <source>
        <dbReference type="Ensembl" id="ENSLBEP00000000589.1"/>
    </source>
</evidence>
<accession>A0A3Q3KU92</accession>
<evidence type="ECO:0000256" key="6">
    <source>
        <dbReference type="ARBA" id="ARBA00023157"/>
    </source>
</evidence>
<keyword evidence="3" id="KW-0732">Signal</keyword>
<reference evidence="10" key="2">
    <citation type="submission" date="2025-09" db="UniProtKB">
        <authorList>
            <consortium name="Ensembl"/>
        </authorList>
    </citation>
    <scope>IDENTIFICATION</scope>
</reference>
<dbReference type="PROSITE" id="PS50835">
    <property type="entry name" value="IG_LIKE"/>
    <property type="match status" value="2"/>
</dbReference>
<comment type="subcellular location">
    <subcellularLocation>
        <location evidence="1">Cell membrane</location>
    </subcellularLocation>
</comment>
<dbReference type="GO" id="GO:0009617">
    <property type="term" value="P:response to bacterium"/>
    <property type="evidence" value="ECO:0007669"/>
    <property type="project" value="TreeGrafter"/>
</dbReference>
<dbReference type="SUPFAM" id="SSF48726">
    <property type="entry name" value="Immunoglobulin"/>
    <property type="match status" value="2"/>
</dbReference>
<dbReference type="InterPro" id="IPR013783">
    <property type="entry name" value="Ig-like_fold"/>
</dbReference>
<dbReference type="SMART" id="SM00406">
    <property type="entry name" value="IGv"/>
    <property type="match status" value="2"/>
</dbReference>
<evidence type="ECO:0000256" key="7">
    <source>
        <dbReference type="ARBA" id="ARBA00023180"/>
    </source>
</evidence>
<evidence type="ECO:0000313" key="11">
    <source>
        <dbReference type="Proteomes" id="UP000261660"/>
    </source>
</evidence>
<dbReference type="CDD" id="cd00099">
    <property type="entry name" value="IgV"/>
    <property type="match status" value="1"/>
</dbReference>
<feature type="domain" description="Ig-like" evidence="9">
    <location>
        <begin position="43"/>
        <end position="125"/>
    </location>
</feature>
<keyword evidence="5 8" id="KW-0472">Membrane</keyword>
<dbReference type="Pfam" id="PF07686">
    <property type="entry name" value="V-set"/>
    <property type="match status" value="2"/>
</dbReference>
<dbReference type="AlphaFoldDB" id="A0A3Q3KU92"/>
<dbReference type="InterPro" id="IPR013106">
    <property type="entry name" value="Ig_V-set"/>
</dbReference>
<dbReference type="STRING" id="56723.ENSLBEP00000000589"/>
<name>A0A3Q3KU92_9LABR</name>
<feature type="transmembrane region" description="Helical" evidence="8">
    <location>
        <begin position="261"/>
        <end position="285"/>
    </location>
</feature>
<dbReference type="InterPro" id="IPR036179">
    <property type="entry name" value="Ig-like_dom_sf"/>
</dbReference>
<dbReference type="GO" id="GO:0002376">
    <property type="term" value="P:immune system process"/>
    <property type="evidence" value="ECO:0007669"/>
    <property type="project" value="UniProtKB-KW"/>
</dbReference>
<dbReference type="SMART" id="SM00409">
    <property type="entry name" value="IG"/>
    <property type="match status" value="2"/>
</dbReference>
<keyword evidence="7" id="KW-0325">Glycoprotein</keyword>
<keyword evidence="2" id="KW-1003">Cell membrane</keyword>
<dbReference type="Proteomes" id="UP000261660">
    <property type="component" value="Unplaced"/>
</dbReference>
<sequence length="344" mass="38743">MTAPKLLFYFTFLILDKSGELSQMTDQSSSFHQERELISANVGDNITLKCIYEDKTVQRFFWYKQPLGQKPRLMSTFYGSIQNIAFHDEWKNNPRFTLEAVNGGNHLNITDLQISDTATYFCAVSFSVTCKFAVGTLVSVKSSGLNIPATVYQSESEIIQLGSSVTLNCTVHTGTCDGEHNVYWFRNSEESHPGLIYTHGFSNDQCVRSPNTETNTCVYNLPLKSVNSSHAGTYYCAVASCGRILFGNGTHLDIDKDYSHILVYFLSGALTLTTILSFSLTVILFSIRRKSIFCWLIIVIFFSIKGHINEDNLHYAALRVNQASRSRRHVDDTLAECVYSRVKT</sequence>
<feature type="transmembrane region" description="Helical" evidence="8">
    <location>
        <begin position="292"/>
        <end position="308"/>
    </location>
</feature>